<organism evidence="1 2">
    <name type="scientific">Nocardia aurantia</name>
    <dbReference type="NCBI Taxonomy" id="2585199"/>
    <lineage>
        <taxon>Bacteria</taxon>
        <taxon>Bacillati</taxon>
        <taxon>Actinomycetota</taxon>
        <taxon>Actinomycetes</taxon>
        <taxon>Mycobacteriales</taxon>
        <taxon>Nocardiaceae</taxon>
        <taxon>Nocardia</taxon>
    </lineage>
</organism>
<dbReference type="Proteomes" id="UP000431401">
    <property type="component" value="Unassembled WGS sequence"/>
</dbReference>
<reference evidence="1 2" key="1">
    <citation type="submission" date="2019-10" db="EMBL/GenBank/DDBJ databases">
        <title>Nocardia macrotermitis sp. nov. and Nocardia aurantia sp. nov., isolated from the gut of fungus growing-termite Macrotermes natalensis.</title>
        <authorList>
            <person name="Benndorf R."/>
            <person name="Schwitalla J."/>
            <person name="Martin K."/>
            <person name="De Beer W."/>
            <person name="Kaster A.-K."/>
            <person name="Vollmers J."/>
            <person name="Poulsen M."/>
            <person name="Beemelmanns C."/>
        </authorList>
    </citation>
    <scope>NUCLEOTIDE SEQUENCE [LARGE SCALE GENOMIC DNA]</scope>
    <source>
        <strain evidence="1 2">RB56</strain>
    </source>
</reference>
<protein>
    <recommendedName>
        <fullName evidence="3">Lipocalin-like domain-containing protein</fullName>
    </recommendedName>
</protein>
<dbReference type="OrthoDB" id="4548535at2"/>
<gene>
    <name evidence="1" type="ORF">NRB56_13160</name>
</gene>
<comment type="caution">
    <text evidence="1">The sequence shown here is derived from an EMBL/GenBank/DDBJ whole genome shotgun (WGS) entry which is preliminary data.</text>
</comment>
<dbReference type="RefSeq" id="WP_153339658.1">
    <property type="nucleotide sequence ID" value="NZ_WEGI01000003.1"/>
</dbReference>
<sequence length="138" mass="15738">MPDEDEIVGLWSVEAGYYSAMEDEVFAFWSDGVGFVEYARPYTSDCIDFRWTRLSAEVLRLEPFRSTYVEDGDVLEGELPAAEDVTYRIVEEDRPLEGATMPVMYLSASFVTFDDQGHGLATRTPSERLRDPDFRLGE</sequence>
<dbReference type="AlphaFoldDB" id="A0A7K0DJC9"/>
<proteinExistence type="predicted"/>
<accession>A0A7K0DJC9</accession>
<evidence type="ECO:0000313" key="1">
    <source>
        <dbReference type="EMBL" id="MQY25757.1"/>
    </source>
</evidence>
<evidence type="ECO:0000313" key="2">
    <source>
        <dbReference type="Proteomes" id="UP000431401"/>
    </source>
</evidence>
<name>A0A7K0DJC9_9NOCA</name>
<evidence type="ECO:0008006" key="3">
    <source>
        <dbReference type="Google" id="ProtNLM"/>
    </source>
</evidence>
<dbReference type="EMBL" id="WEGI01000003">
    <property type="protein sequence ID" value="MQY25757.1"/>
    <property type="molecule type" value="Genomic_DNA"/>
</dbReference>
<keyword evidence="2" id="KW-1185">Reference proteome</keyword>